<protein>
    <recommendedName>
        <fullName evidence="4">Lipocalin-like domain-containing protein</fullName>
    </recommendedName>
</protein>
<keyword evidence="3" id="KW-1185">Reference proteome</keyword>
<feature type="chain" id="PRO_5009186088" description="Lipocalin-like domain-containing protein" evidence="1">
    <location>
        <begin position="25"/>
        <end position="200"/>
    </location>
</feature>
<evidence type="ECO:0000256" key="1">
    <source>
        <dbReference type="SAM" id="SignalP"/>
    </source>
</evidence>
<evidence type="ECO:0000313" key="2">
    <source>
        <dbReference type="EMBL" id="OEK07282.1"/>
    </source>
</evidence>
<name>A0A1E5T7C5_9FLAO</name>
<organism evidence="2 3">
    <name type="scientific">Flavivirga aquatica</name>
    <dbReference type="NCBI Taxonomy" id="1849968"/>
    <lineage>
        <taxon>Bacteria</taxon>
        <taxon>Pseudomonadati</taxon>
        <taxon>Bacteroidota</taxon>
        <taxon>Flavobacteriia</taxon>
        <taxon>Flavobacteriales</taxon>
        <taxon>Flavobacteriaceae</taxon>
        <taxon>Flavivirga</taxon>
    </lineage>
</organism>
<dbReference type="Proteomes" id="UP000095713">
    <property type="component" value="Unassembled WGS sequence"/>
</dbReference>
<gene>
    <name evidence="2" type="ORF">A8C32_17745</name>
</gene>
<sequence>MKTFKILNLIIASLILVISSCSSDDDSNSDENNSTDCGYKTIISNTYSQIPVTGTTINVNDIPDRNLPVTFQIVETTTEKELFGTDGQIRNDNGNTYYKIKVLNIDSATNTVDLMTLNDSDYEITYHSERSASDCLLSIPSTNNGGSFMVNYFDLVQCQGAGKNYLEIVDNGNTIDITHHCGLIDTSDGGTETVTYYKMN</sequence>
<dbReference type="RefSeq" id="WP_069830771.1">
    <property type="nucleotide sequence ID" value="NZ_MDJD01000048.1"/>
</dbReference>
<evidence type="ECO:0008006" key="4">
    <source>
        <dbReference type="Google" id="ProtNLM"/>
    </source>
</evidence>
<feature type="signal peptide" evidence="1">
    <location>
        <begin position="1"/>
        <end position="24"/>
    </location>
</feature>
<dbReference type="PROSITE" id="PS51257">
    <property type="entry name" value="PROKAR_LIPOPROTEIN"/>
    <property type="match status" value="1"/>
</dbReference>
<dbReference type="OrthoDB" id="9876667at2"/>
<evidence type="ECO:0000313" key="3">
    <source>
        <dbReference type="Proteomes" id="UP000095713"/>
    </source>
</evidence>
<dbReference type="EMBL" id="MDJD01000048">
    <property type="protein sequence ID" value="OEK07282.1"/>
    <property type="molecule type" value="Genomic_DNA"/>
</dbReference>
<accession>A0A1E5T7C5</accession>
<comment type="caution">
    <text evidence="2">The sequence shown here is derived from an EMBL/GenBank/DDBJ whole genome shotgun (WGS) entry which is preliminary data.</text>
</comment>
<dbReference type="AlphaFoldDB" id="A0A1E5T7C5"/>
<reference evidence="2 3" key="1">
    <citation type="submission" date="2016-05" db="EMBL/GenBank/DDBJ databases">
        <title>Draft Genome Sequence of Algibacter sp. Strain SK-16 Isolated from the Surface Water of Aburatsubo Inlet.</title>
        <authorList>
            <person name="Wong S.-K."/>
            <person name="Yoshizawa S."/>
            <person name="Nakajima Y."/>
            <person name="Ogura Y."/>
            <person name="Tetsuya H."/>
            <person name="Hamasaki K."/>
        </authorList>
    </citation>
    <scope>NUCLEOTIDE SEQUENCE [LARGE SCALE GENOMIC DNA]</scope>
    <source>
        <strain evidence="2 3">SK-16</strain>
    </source>
</reference>
<proteinExistence type="predicted"/>
<keyword evidence="1" id="KW-0732">Signal</keyword>